<dbReference type="InterPro" id="IPR019412">
    <property type="entry name" value="IML2/TPR_39"/>
</dbReference>
<feature type="compositionally biased region" description="Polar residues" evidence="1">
    <location>
        <begin position="55"/>
        <end position="66"/>
    </location>
</feature>
<dbReference type="Proteomes" id="UP000193467">
    <property type="component" value="Unassembled WGS sequence"/>
</dbReference>
<proteinExistence type="predicted"/>
<organism evidence="2 3">
    <name type="scientific">Leucosporidium creatinivorum</name>
    <dbReference type="NCBI Taxonomy" id="106004"/>
    <lineage>
        <taxon>Eukaryota</taxon>
        <taxon>Fungi</taxon>
        <taxon>Dikarya</taxon>
        <taxon>Basidiomycota</taxon>
        <taxon>Pucciniomycotina</taxon>
        <taxon>Microbotryomycetes</taxon>
        <taxon>Leucosporidiales</taxon>
        <taxon>Leucosporidium</taxon>
    </lineage>
</organism>
<dbReference type="PANTHER" id="PTHR31859">
    <property type="entry name" value="TETRATRICOPEPTIDE REPEAT PROTEIN 39 FAMILY MEMBER"/>
    <property type="match status" value="1"/>
</dbReference>
<sequence length="855" mass="92702">MGLFKRSGSVSSGTSSLNSNKASESSSATSASLLSKSSTKSSTAKVKPSELPFAASTSPITPNSRILSPPAGDALARSPSASTQSKTSSPPESVNSSVAAGSSVASPAGAMEEDSGEESDEEEEATAPAPRNGSNGVNGAAAALAVTSITTSGHGTPSSTANASQNGSTPAKSSPKNLNGSSDSPLSSSEEDEFVEARDGNATDSAESSGAGTTRRKGPLSRAAEIARDTMARDVKTRGKLGKPLASLSYEDVALSDEDVKEDITVIWKAMHLFMSSRMIEAEDICLSACDHRLYYSVGFALIQSIKSLATFEPEDLEAAIQCCRDSILIAQLLRKKDHGIFENVGRIAKGSTSVNSIKSMTKVQRHAELVYSECTLLKAVLGIIYSGDFVAFLKEALNMRNAYAIYRTLAAYVEAADTSYGGEDPSIDQDFRSGVFLGNGLISLILSLLPSAVLKIMTVFGFTGDREYALATLMKGGRWKPREAEPGMPPEEEGIRRPICDMVLLMHHLVIANYLPVGGVDVPTAAHILKYNLDRYPNGIFFLYFAGRLNSTETQLEAATKSFHQAIAAQREYIQLGHICYWDLGLVSLAMGDYVKGYECYNILDKESNWSKAIYAYAKATTLYEEGTDIEKANDIMKTVPDLMQRIAGKSIPLEKFVARRARKFIAQGNRLTLPGIELAYVLNCLGLSPRFILFDEHLDQVSTVLAELHQIKEPSTYGKGDEFWDDYCLAHLLRGIILHFIAHPEPHVKPRPAESPIPVKEADEQALISFNNVLKHGRDIQHDHHLVWFAHYELGRLYGSMGEYTKARQHYEMVMSGKGLEISHKKGKGKVSLQNMAVLRSNSALTILKEDGH</sequence>
<dbReference type="GO" id="GO:0005829">
    <property type="term" value="C:cytosol"/>
    <property type="evidence" value="ECO:0007669"/>
    <property type="project" value="TreeGrafter"/>
</dbReference>
<dbReference type="OrthoDB" id="43460at2759"/>
<evidence type="ECO:0008006" key="4">
    <source>
        <dbReference type="Google" id="ProtNLM"/>
    </source>
</evidence>
<evidence type="ECO:0000256" key="1">
    <source>
        <dbReference type="SAM" id="MobiDB-lite"/>
    </source>
</evidence>
<reference evidence="2 3" key="1">
    <citation type="submission" date="2016-07" db="EMBL/GenBank/DDBJ databases">
        <title>Pervasive Adenine N6-methylation of Active Genes in Fungi.</title>
        <authorList>
            <consortium name="DOE Joint Genome Institute"/>
            <person name="Mondo S.J."/>
            <person name="Dannebaum R.O."/>
            <person name="Kuo R.C."/>
            <person name="Labutti K."/>
            <person name="Haridas S."/>
            <person name="Kuo A."/>
            <person name="Salamov A."/>
            <person name="Ahrendt S.R."/>
            <person name="Lipzen A."/>
            <person name="Sullivan W."/>
            <person name="Andreopoulos W.B."/>
            <person name="Clum A."/>
            <person name="Lindquist E."/>
            <person name="Daum C."/>
            <person name="Ramamoorthy G.K."/>
            <person name="Gryganskyi A."/>
            <person name="Culley D."/>
            <person name="Magnuson J.K."/>
            <person name="James T.Y."/>
            <person name="O'Malley M.A."/>
            <person name="Stajich J.E."/>
            <person name="Spatafora J.W."/>
            <person name="Visel A."/>
            <person name="Grigoriev I.V."/>
        </authorList>
    </citation>
    <scope>NUCLEOTIDE SEQUENCE [LARGE SCALE GENOMIC DNA]</scope>
    <source>
        <strain evidence="2 3">62-1032</strain>
    </source>
</reference>
<evidence type="ECO:0000313" key="3">
    <source>
        <dbReference type="Proteomes" id="UP000193467"/>
    </source>
</evidence>
<dbReference type="GO" id="GO:0005634">
    <property type="term" value="C:nucleus"/>
    <property type="evidence" value="ECO:0007669"/>
    <property type="project" value="TreeGrafter"/>
</dbReference>
<accession>A0A1Y2G0S6</accession>
<dbReference type="PANTHER" id="PTHR31859:SF1">
    <property type="entry name" value="TETRATRICOPEPTIDE REPEAT PROTEIN 39C"/>
    <property type="match status" value="1"/>
</dbReference>
<feature type="compositionally biased region" description="Low complexity" evidence="1">
    <location>
        <begin position="7"/>
        <end position="45"/>
    </location>
</feature>
<feature type="compositionally biased region" description="Polar residues" evidence="1">
    <location>
        <begin position="147"/>
        <end position="180"/>
    </location>
</feature>
<comment type="caution">
    <text evidence="2">The sequence shown here is derived from an EMBL/GenBank/DDBJ whole genome shotgun (WGS) entry which is preliminary data.</text>
</comment>
<feature type="compositionally biased region" description="Acidic residues" evidence="1">
    <location>
        <begin position="111"/>
        <end position="125"/>
    </location>
</feature>
<dbReference type="EMBL" id="MCGR01000004">
    <property type="protein sequence ID" value="ORY90242.1"/>
    <property type="molecule type" value="Genomic_DNA"/>
</dbReference>
<dbReference type="InterPro" id="IPR011990">
    <property type="entry name" value="TPR-like_helical_dom_sf"/>
</dbReference>
<keyword evidence="3" id="KW-1185">Reference proteome</keyword>
<dbReference type="GO" id="GO:0005741">
    <property type="term" value="C:mitochondrial outer membrane"/>
    <property type="evidence" value="ECO:0007669"/>
    <property type="project" value="TreeGrafter"/>
</dbReference>
<gene>
    <name evidence="2" type="ORF">BCR35DRAFT_299838</name>
</gene>
<feature type="compositionally biased region" description="Low complexity" evidence="1">
    <location>
        <begin position="132"/>
        <end position="145"/>
    </location>
</feature>
<dbReference type="Gene3D" id="1.25.40.10">
    <property type="entry name" value="Tetratricopeptide repeat domain"/>
    <property type="match status" value="1"/>
</dbReference>
<dbReference type="InParanoid" id="A0A1Y2G0S6"/>
<feature type="compositionally biased region" description="Polar residues" evidence="1">
    <location>
        <begin position="202"/>
        <end position="212"/>
    </location>
</feature>
<dbReference type="SUPFAM" id="SSF48452">
    <property type="entry name" value="TPR-like"/>
    <property type="match status" value="1"/>
</dbReference>
<name>A0A1Y2G0S6_9BASI</name>
<protein>
    <recommendedName>
        <fullName evidence="4">Outer membrane protein Iml2/Tetratricopeptide repeat protein 39</fullName>
    </recommendedName>
</protein>
<dbReference type="Pfam" id="PF10300">
    <property type="entry name" value="Iml2-TPR_39"/>
    <property type="match status" value="1"/>
</dbReference>
<dbReference type="AlphaFoldDB" id="A0A1Y2G0S6"/>
<evidence type="ECO:0000313" key="2">
    <source>
        <dbReference type="EMBL" id="ORY90242.1"/>
    </source>
</evidence>
<feature type="region of interest" description="Disordered" evidence="1">
    <location>
        <begin position="1"/>
        <end position="222"/>
    </location>
</feature>
<feature type="compositionally biased region" description="Low complexity" evidence="1">
    <location>
        <begin position="78"/>
        <end position="110"/>
    </location>
</feature>